<evidence type="ECO:0000313" key="1">
    <source>
        <dbReference type="EMBL" id="MCS5736999.1"/>
    </source>
</evidence>
<dbReference type="Proteomes" id="UP001165586">
    <property type="component" value="Unassembled WGS sequence"/>
</dbReference>
<gene>
    <name evidence="1" type="ORF">N1032_25055</name>
</gene>
<dbReference type="EMBL" id="JANLCJ010000333">
    <property type="protein sequence ID" value="MCS5736999.1"/>
    <property type="molecule type" value="Genomic_DNA"/>
</dbReference>
<evidence type="ECO:0000313" key="2">
    <source>
        <dbReference type="Proteomes" id="UP001165586"/>
    </source>
</evidence>
<name>A0ABT2HAN5_9MICO</name>
<sequence length="122" mass="13301">DIATKVKLTTIPNVNNALIVGIPESEGRFLMVFDLTKEFSNSANQSVIQAAAEWLVFAIPCGVALNAYTPDEVELSRIHVVTESLTALYHEQEARLSSQANEEALARGENIFGDDEIAPQVN</sequence>
<accession>A0ABT2HAN5</accession>
<keyword evidence="2" id="KW-1185">Reference proteome</keyword>
<proteinExistence type="predicted"/>
<organism evidence="1 2">
    <name type="scientific">Herbiconiux daphne</name>
    <dbReference type="NCBI Taxonomy" id="2970914"/>
    <lineage>
        <taxon>Bacteria</taxon>
        <taxon>Bacillati</taxon>
        <taxon>Actinomycetota</taxon>
        <taxon>Actinomycetes</taxon>
        <taxon>Micrococcales</taxon>
        <taxon>Microbacteriaceae</taxon>
        <taxon>Herbiconiux</taxon>
    </lineage>
</organism>
<reference evidence="1" key="1">
    <citation type="submission" date="2022-08" db="EMBL/GenBank/DDBJ databases">
        <authorList>
            <person name="Deng Y."/>
            <person name="Han X.-F."/>
            <person name="Zhang Y.-Q."/>
        </authorList>
    </citation>
    <scope>NUCLEOTIDE SEQUENCE</scope>
    <source>
        <strain evidence="1">CPCC 203386</strain>
    </source>
</reference>
<protein>
    <submittedName>
        <fullName evidence="1">Uncharacterized protein</fullName>
    </submittedName>
</protein>
<comment type="caution">
    <text evidence="1">The sequence shown here is derived from an EMBL/GenBank/DDBJ whole genome shotgun (WGS) entry which is preliminary data.</text>
</comment>
<dbReference type="RefSeq" id="WP_259543273.1">
    <property type="nucleotide sequence ID" value="NZ_JANLCJ010000333.1"/>
</dbReference>
<feature type="non-terminal residue" evidence="1">
    <location>
        <position position="1"/>
    </location>
</feature>